<accession>A0A8T3C518</accession>
<gene>
    <name evidence="1" type="ORF">KFK09_001510</name>
</gene>
<dbReference type="EMBL" id="JAGYWB010000002">
    <property type="protein sequence ID" value="KAI0528966.1"/>
    <property type="molecule type" value="Genomic_DNA"/>
</dbReference>
<comment type="caution">
    <text evidence="1">The sequence shown here is derived from an EMBL/GenBank/DDBJ whole genome shotgun (WGS) entry which is preliminary data.</text>
</comment>
<keyword evidence="2" id="KW-1185">Reference proteome</keyword>
<dbReference type="Proteomes" id="UP000829196">
    <property type="component" value="Unassembled WGS sequence"/>
</dbReference>
<proteinExistence type="predicted"/>
<dbReference type="SMR" id="A0A8T3C518"/>
<reference evidence="1" key="1">
    <citation type="journal article" date="2022" name="Front. Genet.">
        <title>Chromosome-Scale Assembly of the Dendrobium nobile Genome Provides Insights Into the Molecular Mechanism of the Biosynthesis of the Medicinal Active Ingredient of Dendrobium.</title>
        <authorList>
            <person name="Xu Q."/>
            <person name="Niu S.-C."/>
            <person name="Li K.-L."/>
            <person name="Zheng P.-J."/>
            <person name="Zhang X.-J."/>
            <person name="Jia Y."/>
            <person name="Liu Y."/>
            <person name="Niu Y.-X."/>
            <person name="Yu L.-H."/>
            <person name="Chen D.-F."/>
            <person name="Zhang G.-Q."/>
        </authorList>
    </citation>
    <scope>NUCLEOTIDE SEQUENCE</scope>
    <source>
        <tissue evidence="1">Leaf</tissue>
    </source>
</reference>
<organism evidence="1 2">
    <name type="scientific">Dendrobium nobile</name>
    <name type="common">Orchid</name>
    <dbReference type="NCBI Taxonomy" id="94219"/>
    <lineage>
        <taxon>Eukaryota</taxon>
        <taxon>Viridiplantae</taxon>
        <taxon>Streptophyta</taxon>
        <taxon>Embryophyta</taxon>
        <taxon>Tracheophyta</taxon>
        <taxon>Spermatophyta</taxon>
        <taxon>Magnoliopsida</taxon>
        <taxon>Liliopsida</taxon>
        <taxon>Asparagales</taxon>
        <taxon>Orchidaceae</taxon>
        <taxon>Epidendroideae</taxon>
        <taxon>Malaxideae</taxon>
        <taxon>Dendrobiinae</taxon>
        <taxon>Dendrobium</taxon>
    </lineage>
</organism>
<evidence type="ECO:0008006" key="3">
    <source>
        <dbReference type="Google" id="ProtNLM"/>
    </source>
</evidence>
<sequence length="136" mass="15249">MLFADDILLVDKAREGVEGKLKLWRSTLEFKERSKNTKDFTPGRTDRGSFSTRDSYELCCQALCSLFTRNERAEVHGLVPPELDAGFGSAWLTEANSGAEAACSSETQRRNCPLREPEPRGQKLELDFSVCPPFLC</sequence>
<dbReference type="AlphaFoldDB" id="A0A8T3C518"/>
<evidence type="ECO:0000313" key="2">
    <source>
        <dbReference type="Proteomes" id="UP000829196"/>
    </source>
</evidence>
<protein>
    <recommendedName>
        <fullName evidence="3">Reverse transcriptase domain-containing protein</fullName>
    </recommendedName>
</protein>
<name>A0A8T3C518_DENNO</name>
<evidence type="ECO:0000313" key="1">
    <source>
        <dbReference type="EMBL" id="KAI0528966.1"/>
    </source>
</evidence>